<dbReference type="EMBL" id="BKCJ011780436">
    <property type="protein sequence ID" value="GFD52288.1"/>
    <property type="molecule type" value="Genomic_DNA"/>
</dbReference>
<feature type="non-terminal residue" evidence="1">
    <location>
        <position position="1"/>
    </location>
</feature>
<feature type="non-terminal residue" evidence="1">
    <location>
        <position position="79"/>
    </location>
</feature>
<name>A0A699X301_TANCI</name>
<organism evidence="1">
    <name type="scientific">Tanacetum cinerariifolium</name>
    <name type="common">Dalmatian daisy</name>
    <name type="synonym">Chrysanthemum cinerariifolium</name>
    <dbReference type="NCBI Taxonomy" id="118510"/>
    <lineage>
        <taxon>Eukaryota</taxon>
        <taxon>Viridiplantae</taxon>
        <taxon>Streptophyta</taxon>
        <taxon>Embryophyta</taxon>
        <taxon>Tracheophyta</taxon>
        <taxon>Spermatophyta</taxon>
        <taxon>Magnoliopsida</taxon>
        <taxon>eudicotyledons</taxon>
        <taxon>Gunneridae</taxon>
        <taxon>Pentapetalae</taxon>
        <taxon>asterids</taxon>
        <taxon>campanulids</taxon>
        <taxon>Asterales</taxon>
        <taxon>Asteraceae</taxon>
        <taxon>Asteroideae</taxon>
        <taxon>Anthemideae</taxon>
        <taxon>Anthemidinae</taxon>
        <taxon>Tanacetum</taxon>
    </lineage>
</organism>
<accession>A0A699X301</accession>
<dbReference type="AlphaFoldDB" id="A0A699X301"/>
<gene>
    <name evidence="1" type="ORF">Tci_924257</name>
</gene>
<comment type="caution">
    <text evidence="1">The sequence shown here is derived from an EMBL/GenBank/DDBJ whole genome shotgun (WGS) entry which is preliminary data.</text>
</comment>
<reference evidence="1" key="1">
    <citation type="journal article" date="2019" name="Sci. Rep.">
        <title>Draft genome of Tanacetum cinerariifolium, the natural source of mosquito coil.</title>
        <authorList>
            <person name="Yamashiro T."/>
            <person name="Shiraishi A."/>
            <person name="Satake H."/>
            <person name="Nakayama K."/>
        </authorList>
    </citation>
    <scope>NUCLEOTIDE SEQUENCE</scope>
</reference>
<protein>
    <submittedName>
        <fullName evidence="1">Uncharacterized protein</fullName>
    </submittedName>
</protein>
<sequence length="79" mass="8504">DTAAHLAASQQRVSHRNDVAGQRYRAFHSGLERHSPVLAVAHHHPFTAPLSLRRPGAADRADLGGLVAETPLQRGVGIR</sequence>
<proteinExistence type="predicted"/>
<evidence type="ECO:0000313" key="1">
    <source>
        <dbReference type="EMBL" id="GFD52288.1"/>
    </source>
</evidence>